<dbReference type="EMBL" id="FUWL01000006">
    <property type="protein sequence ID" value="SJZ47731.1"/>
    <property type="molecule type" value="Genomic_DNA"/>
</dbReference>
<sequence length="456" mass="51612">MKYAKPFLFVVLSVFLALTILFNFFPRSRFSELEKRELATFPIFDFDKLRTGQYTKEVSTWFSDSEPYRDRFMTLSLLFKDKLGLPKSETGVKLHGVTARPIEDLAEVHPEQETDVEEVAPKTDPSLPEPPKDVPQETSEDTNVEDIAKLSNNGIIVFGKGENVRAIMAFGGGRNVGSVYAKVANTYQSTFGDGVRVYCMVIPTAAAFYCPDRAKKYTALQRPVIDYIHSKLSPEVTVVDVHASLLAHTEEDIYLRTDHHWAPLGAYYAARQLAEVAGVPLPVLETFERKVVKGFVGTMYAFSQDISVKKASEDFVYHVPLGITYETTYVQYLLDENFKVIGEEAPRKGKFFHHYKDGSSGAYSTFMGGDSKITKVKTSTDNARRLMILKDSFGNALPGYLFGSFEEVHVIDVRYFTRNMIKYVEENAITDILFANNIFNCVNSRLCNRYLTFLKQ</sequence>
<feature type="region of interest" description="Disordered" evidence="1">
    <location>
        <begin position="105"/>
        <end position="142"/>
    </location>
</feature>
<reference evidence="3 4" key="1">
    <citation type="submission" date="2017-02" db="EMBL/GenBank/DDBJ databases">
        <authorList>
            <person name="Peterson S.W."/>
        </authorList>
    </citation>
    <scope>NUCLEOTIDE SEQUENCE [LARGE SCALE GENOMIC DNA]</scope>
    <source>
        <strain evidence="3 4">ATCC 700135</strain>
    </source>
</reference>
<organism evidence="3 4">
    <name type="scientific">Porphyromonas cangingivalis</name>
    <dbReference type="NCBI Taxonomy" id="36874"/>
    <lineage>
        <taxon>Bacteria</taxon>
        <taxon>Pseudomonadati</taxon>
        <taxon>Bacteroidota</taxon>
        <taxon>Bacteroidia</taxon>
        <taxon>Bacteroidales</taxon>
        <taxon>Porphyromonadaceae</taxon>
        <taxon>Porphyromonas</taxon>
    </lineage>
</organism>
<gene>
    <name evidence="3" type="ORF">SAMN02745205_00934</name>
</gene>
<evidence type="ECO:0000256" key="2">
    <source>
        <dbReference type="SAM" id="Phobius"/>
    </source>
</evidence>
<dbReference type="RefSeq" id="WP_078735683.1">
    <property type="nucleotide sequence ID" value="NZ_FUWL01000006.1"/>
</dbReference>
<proteinExistence type="predicted"/>
<protein>
    <submittedName>
        <fullName evidence="3">DHHW protein</fullName>
    </submittedName>
</protein>
<keyword evidence="2" id="KW-0812">Transmembrane</keyword>
<feature type="transmembrane region" description="Helical" evidence="2">
    <location>
        <begin position="6"/>
        <end position="25"/>
    </location>
</feature>
<dbReference type="InterPro" id="IPR025945">
    <property type="entry name" value="DHHW"/>
</dbReference>
<dbReference type="Proteomes" id="UP000189956">
    <property type="component" value="Unassembled WGS sequence"/>
</dbReference>
<name>A0A1T4KZC9_PORCN</name>
<keyword evidence="2" id="KW-0472">Membrane</keyword>
<evidence type="ECO:0000313" key="4">
    <source>
        <dbReference type="Proteomes" id="UP000189956"/>
    </source>
</evidence>
<dbReference type="AlphaFoldDB" id="A0A1T4KZC9"/>
<evidence type="ECO:0000313" key="3">
    <source>
        <dbReference type="EMBL" id="SJZ47731.1"/>
    </source>
</evidence>
<dbReference type="Pfam" id="PF14286">
    <property type="entry name" value="DHHW"/>
    <property type="match status" value="1"/>
</dbReference>
<evidence type="ECO:0000256" key="1">
    <source>
        <dbReference type="SAM" id="MobiDB-lite"/>
    </source>
</evidence>
<keyword evidence="2" id="KW-1133">Transmembrane helix</keyword>
<accession>A0A1T4KZC9</accession>